<feature type="compositionally biased region" description="Basic residues" evidence="1">
    <location>
        <begin position="60"/>
        <end position="74"/>
    </location>
</feature>
<evidence type="ECO:0000313" key="4">
    <source>
        <dbReference type="Proteomes" id="UP000054618"/>
    </source>
</evidence>
<dbReference type="EMBL" id="LNYS01000006">
    <property type="protein sequence ID" value="KTD52342.1"/>
    <property type="molecule type" value="Genomic_DNA"/>
</dbReference>
<dbReference type="AlphaFoldDB" id="A0A0W0Y6S2"/>
<keyword evidence="2" id="KW-0732">Signal</keyword>
<name>A0A0W0Y6S2_9GAMM</name>
<proteinExistence type="predicted"/>
<evidence type="ECO:0000256" key="2">
    <source>
        <dbReference type="SAM" id="SignalP"/>
    </source>
</evidence>
<gene>
    <name evidence="3" type="ORF">Lqui_1186</name>
</gene>
<keyword evidence="4" id="KW-1185">Reference proteome</keyword>
<feature type="region of interest" description="Disordered" evidence="1">
    <location>
        <begin position="52"/>
        <end position="98"/>
    </location>
</feature>
<evidence type="ECO:0000313" key="3">
    <source>
        <dbReference type="EMBL" id="KTD52342.1"/>
    </source>
</evidence>
<comment type="caution">
    <text evidence="3">The sequence shown here is derived from an EMBL/GenBank/DDBJ whole genome shotgun (WGS) entry which is preliminary data.</text>
</comment>
<dbReference type="NCBIfam" id="NF033652">
    <property type="entry name" value="LbtU_sider_porin"/>
    <property type="match status" value="1"/>
</dbReference>
<dbReference type="Proteomes" id="UP000054618">
    <property type="component" value="Unassembled WGS sequence"/>
</dbReference>
<dbReference type="PATRIC" id="fig|45073.5.peg.1250"/>
<dbReference type="RefSeq" id="WP_058507257.1">
    <property type="nucleotide sequence ID" value="NZ_CAAAIK010000003.1"/>
</dbReference>
<accession>A0A0W0Y6S2</accession>
<evidence type="ECO:0000256" key="1">
    <source>
        <dbReference type="SAM" id="MobiDB-lite"/>
    </source>
</evidence>
<protein>
    <submittedName>
        <fullName evidence="3">Coiled-coil protein</fullName>
    </submittedName>
</protein>
<feature type="signal peptide" evidence="2">
    <location>
        <begin position="1"/>
        <end position="19"/>
    </location>
</feature>
<dbReference type="OrthoDB" id="5417572at2"/>
<feature type="chain" id="PRO_5006917352" evidence="2">
    <location>
        <begin position="20"/>
        <end position="551"/>
    </location>
</feature>
<organism evidence="3 4">
    <name type="scientific">Legionella quinlivanii</name>
    <dbReference type="NCBI Taxonomy" id="45073"/>
    <lineage>
        <taxon>Bacteria</taxon>
        <taxon>Pseudomonadati</taxon>
        <taxon>Pseudomonadota</taxon>
        <taxon>Gammaproteobacteria</taxon>
        <taxon>Legionellales</taxon>
        <taxon>Legionellaceae</taxon>
        <taxon>Legionella</taxon>
    </lineage>
</organism>
<dbReference type="STRING" id="45073.Lqui_1186"/>
<reference evidence="3 4" key="1">
    <citation type="submission" date="2015-11" db="EMBL/GenBank/DDBJ databases">
        <title>Genomic analysis of 38 Legionella species identifies large and diverse effector repertoires.</title>
        <authorList>
            <person name="Burstein D."/>
            <person name="Amaro F."/>
            <person name="Zusman T."/>
            <person name="Lifshitz Z."/>
            <person name="Cohen O."/>
            <person name="Gilbert J.A."/>
            <person name="Pupko T."/>
            <person name="Shuman H.A."/>
            <person name="Segal G."/>
        </authorList>
    </citation>
    <scope>NUCLEOTIDE SEQUENCE [LARGE SCALE GENOMIC DNA]</scope>
    <source>
        <strain evidence="3 4">CDC#1442-AUS-E</strain>
    </source>
</reference>
<sequence length="551" mass="59030">MKHKALILALAAVTAPVIAADNEQLQQQILQLQRQTQELQNQLSQLQKQLVAQSSANKSTVKRVAPKKTNRRKTAPAPIARKTETKRPQTAGTPAVKPVTTTQKGTRVFHNANITVHTPEGHPESIGFYPTALLADNQVVTYIAGTPVVTSPYLGDRPAFDGSDYIVNISSINRDIRLMQQRRRLYDAYKNIGYPIPHIPIIALSGKAEPVASFSQPYVGQSSGDLTLGSSELDVAAALNSYVEAFIGIAYDESPPDVGGQRLANSAFGLNLGFVNIGNLDESPFYFTAGQLYAPFGRYSSSMISSPITQSITRTKTRPFILGYKSQTDTGPFAAVYGYKSDTTLGHSAVGGVNLGYIFKHGDASGEIGGGLIGSINDAQGLQSTGSAPLTTFGGFASPTNGNEAVAKRQGLNIHGNISFDRYSLTAEWVGASKAFRTQDLSFNGYGAKPQGAQLEGAVTFMAFDKPASFALGYQWSQQTLALNLPKRRIAGVFNISLWKDTVESLEYRHDTDFPVTDFANGATAPGLLNSNTVGTGQSADSVIAQIGVYF</sequence>